<evidence type="ECO:0000256" key="1">
    <source>
        <dbReference type="SAM" id="Phobius"/>
    </source>
</evidence>
<keyword evidence="1" id="KW-0472">Membrane</keyword>
<name>A0A7D5GNW5_9EURY</name>
<reference evidence="2" key="1">
    <citation type="submission" date="2020-07" db="EMBL/GenBank/DDBJ databases">
        <authorList>
            <person name="Cui H."/>
        </authorList>
    </citation>
    <scope>NUCLEOTIDE SEQUENCE [LARGE SCALE GENOMIC DNA]</scope>
    <source>
        <strain evidence="2">YPL8</strain>
    </source>
</reference>
<dbReference type="Pfam" id="PF24284">
    <property type="entry name" value="DUF7472"/>
    <property type="match status" value="1"/>
</dbReference>
<feature type="transmembrane region" description="Helical" evidence="1">
    <location>
        <begin position="43"/>
        <end position="67"/>
    </location>
</feature>
<dbReference type="AlphaFoldDB" id="A0A7D5GNW5"/>
<gene>
    <name evidence="2" type="ORF">HYG82_14140</name>
</gene>
<dbReference type="InterPro" id="IPR055895">
    <property type="entry name" value="DUF7472"/>
</dbReference>
<dbReference type="Proteomes" id="UP000509241">
    <property type="component" value="Chromosome"/>
</dbReference>
<keyword evidence="1" id="KW-0812">Transmembrane</keyword>
<evidence type="ECO:0000313" key="2">
    <source>
        <dbReference type="EMBL" id="QLG51232.1"/>
    </source>
</evidence>
<protein>
    <submittedName>
        <fullName evidence="2">Uncharacterized protein</fullName>
    </submittedName>
</protein>
<keyword evidence="1" id="KW-1133">Transmembrane helix</keyword>
<keyword evidence="3" id="KW-1185">Reference proteome</keyword>
<dbReference type="OrthoDB" id="170376at2157"/>
<proteinExistence type="predicted"/>
<evidence type="ECO:0000313" key="3">
    <source>
        <dbReference type="Proteomes" id="UP000509241"/>
    </source>
</evidence>
<dbReference type="KEGG" id="haly:HYG82_14140"/>
<accession>A0A7D5GNW5</accession>
<sequence length="86" mass="8814">MLDREQVLEIAASVGAVLVMLAAMAVVGSTYGTGSKLTPEGGWILVWVIVGFIILLTVIGIGLAYALNEPEDGFETNGGSNAGGTF</sequence>
<organism evidence="2 3">
    <name type="scientific">Natrinema halophilum</name>
    <dbReference type="NCBI Taxonomy" id="1699371"/>
    <lineage>
        <taxon>Archaea</taxon>
        <taxon>Methanobacteriati</taxon>
        <taxon>Methanobacteriota</taxon>
        <taxon>Stenosarchaea group</taxon>
        <taxon>Halobacteria</taxon>
        <taxon>Halobacteriales</taxon>
        <taxon>Natrialbaceae</taxon>
        <taxon>Natrinema</taxon>
    </lineage>
</organism>
<dbReference type="EMBL" id="CP058601">
    <property type="protein sequence ID" value="QLG51232.1"/>
    <property type="molecule type" value="Genomic_DNA"/>
</dbReference>
<feature type="transmembrane region" description="Helical" evidence="1">
    <location>
        <begin position="7"/>
        <end position="31"/>
    </location>
</feature>